<evidence type="ECO:0000256" key="2">
    <source>
        <dbReference type="SAM" id="Phobius"/>
    </source>
</evidence>
<keyword evidence="2" id="KW-1133">Transmembrane helix</keyword>
<name>A0ABP0G5S9_CLALP</name>
<reference evidence="3 4" key="1">
    <citation type="submission" date="2024-02" db="EMBL/GenBank/DDBJ databases">
        <authorList>
            <person name="Daric V."/>
            <person name="Darras S."/>
        </authorList>
    </citation>
    <scope>NUCLEOTIDE SEQUENCE [LARGE SCALE GENOMIC DNA]</scope>
</reference>
<accession>A0ABP0G5S9</accession>
<evidence type="ECO:0000313" key="4">
    <source>
        <dbReference type="Proteomes" id="UP001642483"/>
    </source>
</evidence>
<gene>
    <name evidence="3" type="ORF">CVLEPA_LOCUS18880</name>
</gene>
<protein>
    <submittedName>
        <fullName evidence="3">Uncharacterized protein</fullName>
    </submittedName>
</protein>
<dbReference type="InterPro" id="IPR036055">
    <property type="entry name" value="LDL_receptor-like_sf"/>
</dbReference>
<evidence type="ECO:0000256" key="1">
    <source>
        <dbReference type="ARBA" id="ARBA00023157"/>
    </source>
</evidence>
<organism evidence="3 4">
    <name type="scientific">Clavelina lepadiformis</name>
    <name type="common">Light-bulb sea squirt</name>
    <name type="synonym">Ascidia lepadiformis</name>
    <dbReference type="NCBI Taxonomy" id="159417"/>
    <lineage>
        <taxon>Eukaryota</taxon>
        <taxon>Metazoa</taxon>
        <taxon>Chordata</taxon>
        <taxon>Tunicata</taxon>
        <taxon>Ascidiacea</taxon>
        <taxon>Aplousobranchia</taxon>
        <taxon>Clavelinidae</taxon>
        <taxon>Clavelina</taxon>
    </lineage>
</organism>
<dbReference type="EMBL" id="CAWYQH010000103">
    <property type="protein sequence ID" value="CAK8686848.1"/>
    <property type="molecule type" value="Genomic_DNA"/>
</dbReference>
<keyword evidence="4" id="KW-1185">Reference proteome</keyword>
<feature type="transmembrane region" description="Helical" evidence="2">
    <location>
        <begin position="155"/>
        <end position="178"/>
    </location>
</feature>
<proteinExistence type="predicted"/>
<dbReference type="Proteomes" id="UP001642483">
    <property type="component" value="Unassembled WGS sequence"/>
</dbReference>
<comment type="caution">
    <text evidence="3">The sequence shown here is derived from an EMBL/GenBank/DDBJ whole genome shotgun (WGS) entry which is preliminary data.</text>
</comment>
<evidence type="ECO:0000313" key="3">
    <source>
        <dbReference type="EMBL" id="CAK8686848.1"/>
    </source>
</evidence>
<keyword evidence="1" id="KW-1015">Disulfide bond</keyword>
<keyword evidence="2" id="KW-0812">Transmembrane</keyword>
<sequence>MQQIFSIFVLIYGLFTNHAFGKDLTLSRHKRQTERAPPPPEYIELLENFWPESSSRCPDGYMLCMDASYCFNQEQLCGGQDACTDSSDDINAICLGKERPPTTEGTTMTLTTTSRTTRTSRTTVTRSRTFVDSTLRNSDVIQTLGGASRKFQHPLVIAFISLVGTLIIYVAVATVCCVKHRWNSINPSPLASHAANSVTNA</sequence>
<dbReference type="SUPFAM" id="SSF57424">
    <property type="entry name" value="LDL receptor-like module"/>
    <property type="match status" value="1"/>
</dbReference>
<keyword evidence="2" id="KW-0472">Membrane</keyword>